<feature type="binding site" evidence="4">
    <location>
        <position position="8"/>
    </location>
    <ligand>
        <name>Zn(2+)</name>
        <dbReference type="ChEBI" id="CHEBI:29105"/>
    </ligand>
</feature>
<reference evidence="5 6" key="1">
    <citation type="journal article" date="2019" name="Nat. Ecol. Evol.">
        <title>Megaphylogeny resolves global patterns of mushroom evolution.</title>
        <authorList>
            <person name="Varga T."/>
            <person name="Krizsan K."/>
            <person name="Foldi C."/>
            <person name="Dima B."/>
            <person name="Sanchez-Garcia M."/>
            <person name="Sanchez-Ramirez S."/>
            <person name="Szollosi G.J."/>
            <person name="Szarkandi J.G."/>
            <person name="Papp V."/>
            <person name="Albert L."/>
            <person name="Andreopoulos W."/>
            <person name="Angelini C."/>
            <person name="Antonin V."/>
            <person name="Barry K.W."/>
            <person name="Bougher N.L."/>
            <person name="Buchanan P."/>
            <person name="Buyck B."/>
            <person name="Bense V."/>
            <person name="Catcheside P."/>
            <person name="Chovatia M."/>
            <person name="Cooper J."/>
            <person name="Damon W."/>
            <person name="Desjardin D."/>
            <person name="Finy P."/>
            <person name="Geml J."/>
            <person name="Haridas S."/>
            <person name="Hughes K."/>
            <person name="Justo A."/>
            <person name="Karasinski D."/>
            <person name="Kautmanova I."/>
            <person name="Kiss B."/>
            <person name="Kocsube S."/>
            <person name="Kotiranta H."/>
            <person name="LaButti K.M."/>
            <person name="Lechner B.E."/>
            <person name="Liimatainen K."/>
            <person name="Lipzen A."/>
            <person name="Lukacs Z."/>
            <person name="Mihaltcheva S."/>
            <person name="Morgado L.N."/>
            <person name="Niskanen T."/>
            <person name="Noordeloos M.E."/>
            <person name="Ohm R.A."/>
            <person name="Ortiz-Santana B."/>
            <person name="Ovrebo C."/>
            <person name="Racz N."/>
            <person name="Riley R."/>
            <person name="Savchenko A."/>
            <person name="Shiryaev A."/>
            <person name="Soop K."/>
            <person name="Spirin V."/>
            <person name="Szebenyi C."/>
            <person name="Tomsovsky M."/>
            <person name="Tulloss R.E."/>
            <person name="Uehling J."/>
            <person name="Grigoriev I.V."/>
            <person name="Vagvolgyi C."/>
            <person name="Papp T."/>
            <person name="Martin F.M."/>
            <person name="Miettinen O."/>
            <person name="Hibbett D.S."/>
            <person name="Nagy L.G."/>
        </authorList>
    </citation>
    <scope>NUCLEOTIDE SEQUENCE [LARGE SCALE GENOMIC DNA]</scope>
    <source>
        <strain evidence="5 6">CBS 962.96</strain>
    </source>
</reference>
<sequence>EHRSIVTCMDCRLHPNKQLGLADHDTTIICNAGGNVSEVFRTIVITQNFGTRHFMLIKHTDCGGFYVKKEELIKNFKAHAKNPDAIDEIPVTNGFGELKIEEVVNRDVEILRKSPLIYPDTVISGWVFDDSTGKVCGNWPVSF</sequence>
<comment type="cofactor">
    <cofactor evidence="4">
        <name>Zn(2+)</name>
        <dbReference type="ChEBI" id="CHEBI:29105"/>
    </cofactor>
    <text evidence="4">Binds 1 zinc ion per subunit.</text>
</comment>
<gene>
    <name evidence="5" type="ORF">K435DRAFT_690466</name>
</gene>
<comment type="similarity">
    <text evidence="1">Belongs to the beta-class carbonic anhydrase family.</text>
</comment>
<dbReference type="Proteomes" id="UP000297245">
    <property type="component" value="Unassembled WGS sequence"/>
</dbReference>
<dbReference type="GO" id="GO:0008270">
    <property type="term" value="F:zinc ion binding"/>
    <property type="evidence" value="ECO:0007669"/>
    <property type="project" value="InterPro"/>
</dbReference>
<feature type="binding site" evidence="4">
    <location>
        <position position="59"/>
    </location>
    <ligand>
        <name>Zn(2+)</name>
        <dbReference type="ChEBI" id="CHEBI:29105"/>
    </ligand>
</feature>
<dbReference type="InterPro" id="IPR036874">
    <property type="entry name" value="Carbonic_anhydrase_sf"/>
</dbReference>
<feature type="binding site" evidence="4">
    <location>
        <position position="10"/>
    </location>
    <ligand>
        <name>Zn(2+)</name>
        <dbReference type="ChEBI" id="CHEBI:29105"/>
    </ligand>
</feature>
<dbReference type="AlphaFoldDB" id="A0A4S8L3M9"/>
<dbReference type="PANTHER" id="PTHR43175:SF3">
    <property type="entry name" value="CARBON DISULFIDE HYDROLASE"/>
    <property type="match status" value="1"/>
</dbReference>
<proteinExistence type="inferred from homology"/>
<dbReference type="OrthoDB" id="10248475at2759"/>
<dbReference type="InterPro" id="IPR001765">
    <property type="entry name" value="Carbonic_anhydrase"/>
</dbReference>
<dbReference type="EMBL" id="ML179696">
    <property type="protein sequence ID" value="THU82961.1"/>
    <property type="molecule type" value="Genomic_DNA"/>
</dbReference>
<keyword evidence="6" id="KW-1185">Reference proteome</keyword>
<dbReference type="GO" id="GO:0004089">
    <property type="term" value="F:carbonate dehydratase activity"/>
    <property type="evidence" value="ECO:0007669"/>
    <property type="project" value="InterPro"/>
</dbReference>
<accession>A0A4S8L3M9</accession>
<feature type="non-terminal residue" evidence="5">
    <location>
        <position position="1"/>
    </location>
</feature>
<evidence type="ECO:0000256" key="4">
    <source>
        <dbReference type="PIRSR" id="PIRSR601765-1"/>
    </source>
</evidence>
<dbReference type="Gene3D" id="3.40.1050.10">
    <property type="entry name" value="Carbonic anhydrase"/>
    <property type="match status" value="1"/>
</dbReference>
<organism evidence="5 6">
    <name type="scientific">Dendrothele bispora (strain CBS 962.96)</name>
    <dbReference type="NCBI Taxonomy" id="1314807"/>
    <lineage>
        <taxon>Eukaryota</taxon>
        <taxon>Fungi</taxon>
        <taxon>Dikarya</taxon>
        <taxon>Basidiomycota</taxon>
        <taxon>Agaricomycotina</taxon>
        <taxon>Agaricomycetes</taxon>
        <taxon>Agaricomycetidae</taxon>
        <taxon>Agaricales</taxon>
        <taxon>Agaricales incertae sedis</taxon>
        <taxon>Dendrothele</taxon>
    </lineage>
</organism>
<dbReference type="PANTHER" id="PTHR43175">
    <property type="entry name" value="CARBONIC ANHYDRASE"/>
    <property type="match status" value="1"/>
</dbReference>
<feature type="binding site" evidence="4">
    <location>
        <position position="62"/>
    </location>
    <ligand>
        <name>Zn(2+)</name>
        <dbReference type="ChEBI" id="CHEBI:29105"/>
    </ligand>
</feature>
<keyword evidence="3 4" id="KW-0862">Zinc</keyword>
<evidence type="ECO:0000256" key="1">
    <source>
        <dbReference type="ARBA" id="ARBA00006217"/>
    </source>
</evidence>
<dbReference type="SUPFAM" id="SSF53056">
    <property type="entry name" value="beta-carbonic anhydrase, cab"/>
    <property type="match status" value="1"/>
</dbReference>
<evidence type="ECO:0000256" key="3">
    <source>
        <dbReference type="ARBA" id="ARBA00022833"/>
    </source>
</evidence>
<evidence type="ECO:0008006" key="7">
    <source>
        <dbReference type="Google" id="ProtNLM"/>
    </source>
</evidence>
<evidence type="ECO:0000313" key="5">
    <source>
        <dbReference type="EMBL" id="THU82961.1"/>
    </source>
</evidence>
<name>A0A4S8L3M9_DENBC</name>
<evidence type="ECO:0000313" key="6">
    <source>
        <dbReference type="Proteomes" id="UP000297245"/>
    </source>
</evidence>
<dbReference type="SMART" id="SM00947">
    <property type="entry name" value="Pro_CA"/>
    <property type="match status" value="1"/>
</dbReference>
<evidence type="ECO:0000256" key="2">
    <source>
        <dbReference type="ARBA" id="ARBA00022723"/>
    </source>
</evidence>
<protein>
    <recommendedName>
        <fullName evidence="7">Carbonic anhydrase</fullName>
    </recommendedName>
</protein>
<keyword evidence="2 4" id="KW-0479">Metal-binding</keyword>